<name>A0A133N0Q4_FINMA</name>
<dbReference type="RefSeq" id="WP_012290930.1">
    <property type="nucleotide sequence ID" value="NZ_CABKMR010000001.1"/>
</dbReference>
<evidence type="ECO:0000313" key="1">
    <source>
        <dbReference type="EMBL" id="OXZ37329.1"/>
    </source>
</evidence>
<gene>
    <name evidence="1" type="ORF">B9N56_06440</name>
</gene>
<dbReference type="Proteomes" id="UP000215361">
    <property type="component" value="Unassembled WGS sequence"/>
</dbReference>
<dbReference type="EMBL" id="NDYI01000017">
    <property type="protein sequence ID" value="OXZ37329.1"/>
    <property type="molecule type" value="Genomic_DNA"/>
</dbReference>
<comment type="caution">
    <text evidence="1">The sequence shown here is derived from an EMBL/GenBank/DDBJ whole genome shotgun (WGS) entry which is preliminary data.</text>
</comment>
<accession>A0A133N0Q4</accession>
<evidence type="ECO:0000313" key="2">
    <source>
        <dbReference type="Proteomes" id="UP000215361"/>
    </source>
</evidence>
<organism evidence="1 2">
    <name type="scientific">Finegoldia magna</name>
    <name type="common">Peptostreptococcus magnus</name>
    <dbReference type="NCBI Taxonomy" id="1260"/>
    <lineage>
        <taxon>Bacteria</taxon>
        <taxon>Bacillati</taxon>
        <taxon>Bacillota</taxon>
        <taxon>Tissierellia</taxon>
        <taxon>Tissierellales</taxon>
        <taxon>Peptoniphilaceae</taxon>
        <taxon>Finegoldia</taxon>
    </lineage>
</organism>
<dbReference type="AlphaFoldDB" id="A0A133N0Q4"/>
<sequence>MYTIDNINKKRRFKKIDLDCSLEIEEGYIYLFTGHDKNIDELFDILGSFTTKYNGEFLYGFEEKENVLKNPKLTNEVEFSTFLQDYNSSMKVKKYLKLKKKLSPYFDEEFVDSVLKGFAIDEFARLEDLKEDYCNIVLMTAALATNKKVVLLKNFEIADRKLSLEFIDIMKKRQELIRNTILISAPIVEEVFFDYLVLMQNGRIKFKDSKHNILTKANVVRGPKEIITAMNYKRILTRTSDGLEDEIKMFDDINEDERILLENNGCVIKQLPLDELITMIEEGNYEKTVKTEVVD</sequence>
<reference evidence="2" key="1">
    <citation type="submission" date="2017-04" db="EMBL/GenBank/DDBJ databases">
        <title>Finegoldia magna isolated from orthopedic joint implant-associated infections.</title>
        <authorList>
            <person name="Bjorklund S."/>
            <person name="Bruggemann H."/>
            <person name="Jensen A."/>
            <person name="Hellmark B."/>
            <person name="Soderquist B."/>
        </authorList>
    </citation>
    <scope>NUCLEOTIDE SEQUENCE [LARGE SCALE GENOMIC DNA]</scope>
    <source>
        <strain evidence="2">08T492</strain>
    </source>
</reference>
<proteinExistence type="predicted"/>
<protein>
    <submittedName>
        <fullName evidence="1">ABC transporter</fullName>
    </submittedName>
</protein>